<feature type="region of interest" description="Disordered" evidence="5">
    <location>
        <begin position="95"/>
        <end position="141"/>
    </location>
</feature>
<dbReference type="InterPro" id="IPR015940">
    <property type="entry name" value="UBA"/>
</dbReference>
<dbReference type="CDD" id="cd01772">
    <property type="entry name" value="UBX_UBXN1"/>
    <property type="match status" value="1"/>
</dbReference>
<feature type="compositionally biased region" description="Polar residues" evidence="5">
    <location>
        <begin position="48"/>
        <end position="71"/>
    </location>
</feature>
<dbReference type="SUPFAM" id="SSF54236">
    <property type="entry name" value="Ubiquitin-like"/>
    <property type="match status" value="1"/>
</dbReference>
<dbReference type="GO" id="GO:1903094">
    <property type="term" value="P:negative regulation of protein K48-linked deubiquitination"/>
    <property type="evidence" value="ECO:0007669"/>
    <property type="project" value="TreeGrafter"/>
</dbReference>
<gene>
    <name evidence="9" type="ORF">AGLY_011776</name>
</gene>
<dbReference type="PROSITE" id="PS50157">
    <property type="entry name" value="ZINC_FINGER_C2H2_2"/>
    <property type="match status" value="1"/>
</dbReference>
<dbReference type="InterPro" id="IPR041923">
    <property type="entry name" value="UBA_UBXN1"/>
</dbReference>
<protein>
    <recommendedName>
        <fullName evidence="11">UBX domain-containing protein</fullName>
    </recommendedName>
</protein>
<keyword evidence="2" id="KW-0963">Cytoplasm</keyword>
<reference evidence="9 10" key="1">
    <citation type="submission" date="2019-08" db="EMBL/GenBank/DDBJ databases">
        <title>The genome of the soybean aphid Biotype 1, its phylome, world population structure and adaptation to the North American continent.</title>
        <authorList>
            <person name="Giordano R."/>
            <person name="Donthu R.K."/>
            <person name="Hernandez A.G."/>
            <person name="Wright C.L."/>
            <person name="Zimin A.V."/>
        </authorList>
    </citation>
    <scope>NUCLEOTIDE SEQUENCE [LARGE SCALE GENOMIC DNA]</scope>
    <source>
        <tissue evidence="9">Whole aphids</tissue>
    </source>
</reference>
<dbReference type="AlphaFoldDB" id="A0A6G0TDD8"/>
<keyword evidence="4" id="KW-0862">Zinc</keyword>
<dbReference type="PROSITE" id="PS50033">
    <property type="entry name" value="UBX"/>
    <property type="match status" value="1"/>
</dbReference>
<name>A0A6G0TDD8_APHGL</name>
<dbReference type="InterPro" id="IPR009060">
    <property type="entry name" value="UBA-like_sf"/>
</dbReference>
<dbReference type="InterPro" id="IPR029071">
    <property type="entry name" value="Ubiquitin-like_domsf"/>
</dbReference>
<dbReference type="Pfam" id="PF22562">
    <property type="entry name" value="UBA_7"/>
    <property type="match status" value="1"/>
</dbReference>
<comment type="subcellular location">
    <subcellularLocation>
        <location evidence="1">Cytoplasm</location>
    </subcellularLocation>
</comment>
<dbReference type="InterPro" id="IPR001012">
    <property type="entry name" value="UBX_dom"/>
</dbReference>
<dbReference type="InterPro" id="IPR013087">
    <property type="entry name" value="Znf_C2H2_type"/>
</dbReference>
<dbReference type="SUPFAM" id="SSF46934">
    <property type="entry name" value="UBA-like"/>
    <property type="match status" value="1"/>
</dbReference>
<organism evidence="9 10">
    <name type="scientific">Aphis glycines</name>
    <name type="common">Soybean aphid</name>
    <dbReference type="NCBI Taxonomy" id="307491"/>
    <lineage>
        <taxon>Eukaryota</taxon>
        <taxon>Metazoa</taxon>
        <taxon>Ecdysozoa</taxon>
        <taxon>Arthropoda</taxon>
        <taxon>Hexapoda</taxon>
        <taxon>Insecta</taxon>
        <taxon>Pterygota</taxon>
        <taxon>Neoptera</taxon>
        <taxon>Paraneoptera</taxon>
        <taxon>Hemiptera</taxon>
        <taxon>Sternorrhyncha</taxon>
        <taxon>Aphidomorpha</taxon>
        <taxon>Aphidoidea</taxon>
        <taxon>Aphididae</taxon>
        <taxon>Aphidini</taxon>
        <taxon>Aphis</taxon>
        <taxon>Aphis</taxon>
    </lineage>
</organism>
<evidence type="ECO:0000313" key="10">
    <source>
        <dbReference type="Proteomes" id="UP000475862"/>
    </source>
</evidence>
<comment type="caution">
    <text evidence="9">The sequence shown here is derived from an EMBL/GenBank/DDBJ whole genome shotgun (WGS) entry which is preliminary data.</text>
</comment>
<dbReference type="GO" id="GO:0005737">
    <property type="term" value="C:cytoplasm"/>
    <property type="evidence" value="ECO:0007669"/>
    <property type="project" value="UniProtKB-SubCell"/>
</dbReference>
<feature type="region of interest" description="Disordered" evidence="5">
    <location>
        <begin position="37"/>
        <end position="71"/>
    </location>
</feature>
<dbReference type="PROSITE" id="PS00028">
    <property type="entry name" value="ZINC_FINGER_C2H2_1"/>
    <property type="match status" value="1"/>
</dbReference>
<dbReference type="GO" id="GO:0005634">
    <property type="term" value="C:nucleus"/>
    <property type="evidence" value="ECO:0007669"/>
    <property type="project" value="TreeGrafter"/>
</dbReference>
<dbReference type="PANTHER" id="PTHR46340:SF1">
    <property type="entry name" value="UBX DOMAIN-CONTAINING PROTEIN 1"/>
    <property type="match status" value="1"/>
</dbReference>
<evidence type="ECO:0000259" key="8">
    <source>
        <dbReference type="PROSITE" id="PS50157"/>
    </source>
</evidence>
<dbReference type="SMART" id="SM00166">
    <property type="entry name" value="UBX"/>
    <property type="match status" value="1"/>
</dbReference>
<keyword evidence="10" id="KW-1185">Reference proteome</keyword>
<dbReference type="Proteomes" id="UP000475862">
    <property type="component" value="Unassembled WGS sequence"/>
</dbReference>
<accession>A0A6G0TDD8</accession>
<feature type="compositionally biased region" description="Basic and acidic residues" evidence="5">
    <location>
        <begin position="105"/>
        <end position="141"/>
    </location>
</feature>
<feature type="domain" description="C2H2-type" evidence="8">
    <location>
        <begin position="74"/>
        <end position="103"/>
    </location>
</feature>
<dbReference type="GO" id="GO:0008270">
    <property type="term" value="F:zinc ion binding"/>
    <property type="evidence" value="ECO:0007669"/>
    <property type="project" value="UniProtKB-KW"/>
</dbReference>
<evidence type="ECO:0000256" key="5">
    <source>
        <dbReference type="SAM" id="MobiDB-lite"/>
    </source>
</evidence>
<evidence type="ECO:0000313" key="9">
    <source>
        <dbReference type="EMBL" id="KAE9529680.1"/>
    </source>
</evidence>
<evidence type="ECO:0000256" key="4">
    <source>
        <dbReference type="PROSITE-ProRule" id="PRU00042"/>
    </source>
</evidence>
<feature type="domain" description="UBX" evidence="7">
    <location>
        <begin position="228"/>
        <end position="306"/>
    </location>
</feature>
<dbReference type="PROSITE" id="PS50030">
    <property type="entry name" value="UBA"/>
    <property type="match status" value="1"/>
</dbReference>
<dbReference type="Gene3D" id="1.10.8.10">
    <property type="entry name" value="DNA helicase RuvA subunit, C-terminal domain"/>
    <property type="match status" value="1"/>
</dbReference>
<proteinExistence type="predicted"/>
<sequence length="337" mass="39011">MSQETVQILIDMGFQKEKAEKSVLMTGNKGVEPAMEWLLAHNDDELGPSTSQEGSAPNIKSESNTSSSTVAKSYKCEDCNKLFTDTTALEYHAMKSGHSNFAESTEEKKPLTEEEKKEQMKKLEERLKEKRKEREAREKEEELEREKIRIRSGKEMAAAKKKLEDENIKKIMDERKREKQEEKIARDRVKAQIEADKLARKKLYGQVSAEEQPKQVLPVAVSPQKQTKDYTETKLQIRLTNGQTIVQTFNVKEMMAAVRVYIELNRSDGDAPFCLMTSFPRKVFTSDDYEKPLDELGLVPSAFFFVNTNKTGWLIVYYNVQYEFKYITIKLNKDFHF</sequence>
<dbReference type="EMBL" id="VYZN01000044">
    <property type="protein sequence ID" value="KAE9529680.1"/>
    <property type="molecule type" value="Genomic_DNA"/>
</dbReference>
<dbReference type="Pfam" id="PF00789">
    <property type="entry name" value="UBX"/>
    <property type="match status" value="1"/>
</dbReference>
<evidence type="ECO:0000259" key="6">
    <source>
        <dbReference type="PROSITE" id="PS50030"/>
    </source>
</evidence>
<dbReference type="GO" id="GO:0031397">
    <property type="term" value="P:negative regulation of protein ubiquitination"/>
    <property type="evidence" value="ECO:0007669"/>
    <property type="project" value="TreeGrafter"/>
</dbReference>
<evidence type="ECO:0000259" key="7">
    <source>
        <dbReference type="PROSITE" id="PS50033"/>
    </source>
</evidence>
<evidence type="ECO:0000256" key="3">
    <source>
        <dbReference type="ARBA" id="ARBA00023054"/>
    </source>
</evidence>
<dbReference type="CDD" id="cd14302">
    <property type="entry name" value="UBA_UBXN1"/>
    <property type="match status" value="1"/>
</dbReference>
<evidence type="ECO:0000256" key="2">
    <source>
        <dbReference type="ARBA" id="ARBA00022490"/>
    </source>
</evidence>
<evidence type="ECO:0000256" key="1">
    <source>
        <dbReference type="ARBA" id="ARBA00004496"/>
    </source>
</evidence>
<dbReference type="PANTHER" id="PTHR46340">
    <property type="entry name" value="UBX DOMAIN-CONTAINING PROTEIN 1"/>
    <property type="match status" value="1"/>
</dbReference>
<dbReference type="SMART" id="SM00165">
    <property type="entry name" value="UBA"/>
    <property type="match status" value="1"/>
</dbReference>
<keyword evidence="4" id="KW-0863">Zinc-finger</keyword>
<dbReference type="OrthoDB" id="10254930at2759"/>
<feature type="domain" description="UBA" evidence="6">
    <location>
        <begin position="1"/>
        <end position="41"/>
    </location>
</feature>
<dbReference type="Gene3D" id="3.10.20.90">
    <property type="entry name" value="Phosphatidylinositol 3-kinase Catalytic Subunit, Chain A, domain 1"/>
    <property type="match status" value="1"/>
</dbReference>
<dbReference type="GO" id="GO:0036435">
    <property type="term" value="F:K48-linked polyubiquitin modification-dependent protein binding"/>
    <property type="evidence" value="ECO:0007669"/>
    <property type="project" value="TreeGrafter"/>
</dbReference>
<dbReference type="GO" id="GO:0032435">
    <property type="term" value="P:negative regulation of proteasomal ubiquitin-dependent protein catabolic process"/>
    <property type="evidence" value="ECO:0007669"/>
    <property type="project" value="TreeGrafter"/>
</dbReference>
<keyword evidence="3" id="KW-0175">Coiled coil</keyword>
<keyword evidence="4" id="KW-0479">Metal-binding</keyword>
<evidence type="ECO:0008006" key="11">
    <source>
        <dbReference type="Google" id="ProtNLM"/>
    </source>
</evidence>